<evidence type="ECO:0000259" key="8">
    <source>
        <dbReference type="PROSITE" id="PS50928"/>
    </source>
</evidence>
<dbReference type="CDD" id="cd06261">
    <property type="entry name" value="TM_PBP2"/>
    <property type="match status" value="1"/>
</dbReference>
<sequence>MMIRLVSIAAAIALWWLLSLAFTASVLPGPLLTLQTLVENIAAGNVLVHLWMTLARVTAGLALALLIGVPIGVLMGLYRQIERALDLWVMVGLTVPSLCYALVCFIWLGLNEAATIVAIGITAAPSIAINLWEGVKNIDTRLVAMARVFEADRWTVFRRVVLPQVLPYVMASVRFGLGIIWKIAVLVELIGRPNGVGFQLFYWYQLADMPQVLAWTLLFTIVMLIIELAILKPIEHRLFSWRPRVEL</sequence>
<proteinExistence type="inferred from homology"/>
<evidence type="ECO:0000313" key="9">
    <source>
        <dbReference type="EMBL" id="RZS78024.1"/>
    </source>
</evidence>
<accession>A0A4Q7N7U5</accession>
<dbReference type="Proteomes" id="UP000292445">
    <property type="component" value="Unassembled WGS sequence"/>
</dbReference>
<feature type="transmembrane region" description="Helical" evidence="7">
    <location>
        <begin position="87"/>
        <end position="108"/>
    </location>
</feature>
<keyword evidence="3" id="KW-1003">Cell membrane</keyword>
<evidence type="ECO:0000256" key="4">
    <source>
        <dbReference type="ARBA" id="ARBA00022692"/>
    </source>
</evidence>
<keyword evidence="6 7" id="KW-0472">Membrane</keyword>
<evidence type="ECO:0000256" key="3">
    <source>
        <dbReference type="ARBA" id="ARBA00022475"/>
    </source>
</evidence>
<comment type="subcellular location">
    <subcellularLocation>
        <location evidence="1 7">Cell membrane</location>
        <topology evidence="1 7">Multi-pass membrane protein</topology>
    </subcellularLocation>
</comment>
<dbReference type="PANTHER" id="PTHR30151:SF38">
    <property type="entry name" value="ALIPHATIC SULFONATES TRANSPORT PERMEASE PROTEIN SSUC-RELATED"/>
    <property type="match status" value="1"/>
</dbReference>
<keyword evidence="4 7" id="KW-0812">Transmembrane</keyword>
<organism evidence="9 10">
    <name type="scientific">Pigmentiphaga kullae</name>
    <dbReference type="NCBI Taxonomy" id="151784"/>
    <lineage>
        <taxon>Bacteria</taxon>
        <taxon>Pseudomonadati</taxon>
        <taxon>Pseudomonadota</taxon>
        <taxon>Betaproteobacteria</taxon>
        <taxon>Burkholderiales</taxon>
        <taxon>Alcaligenaceae</taxon>
        <taxon>Pigmentiphaga</taxon>
    </lineage>
</organism>
<comment type="caution">
    <text evidence="9">The sequence shown here is derived from an EMBL/GenBank/DDBJ whole genome shotgun (WGS) entry which is preliminary data.</text>
</comment>
<evidence type="ECO:0000256" key="2">
    <source>
        <dbReference type="ARBA" id="ARBA00022448"/>
    </source>
</evidence>
<evidence type="ECO:0000256" key="6">
    <source>
        <dbReference type="ARBA" id="ARBA00023136"/>
    </source>
</evidence>
<feature type="transmembrane region" description="Helical" evidence="7">
    <location>
        <begin position="47"/>
        <end position="75"/>
    </location>
</feature>
<dbReference type="GO" id="GO:0055085">
    <property type="term" value="P:transmembrane transport"/>
    <property type="evidence" value="ECO:0007669"/>
    <property type="project" value="InterPro"/>
</dbReference>
<comment type="similarity">
    <text evidence="7">Belongs to the binding-protein-dependent transport system permease family.</text>
</comment>
<dbReference type="Pfam" id="PF00528">
    <property type="entry name" value="BPD_transp_1"/>
    <property type="match status" value="1"/>
</dbReference>
<evidence type="ECO:0000313" key="10">
    <source>
        <dbReference type="Proteomes" id="UP000292445"/>
    </source>
</evidence>
<dbReference type="PROSITE" id="PS50928">
    <property type="entry name" value="ABC_TM1"/>
    <property type="match status" value="1"/>
</dbReference>
<dbReference type="Gene3D" id="1.10.3720.10">
    <property type="entry name" value="MetI-like"/>
    <property type="match status" value="1"/>
</dbReference>
<evidence type="ECO:0000256" key="7">
    <source>
        <dbReference type="RuleBase" id="RU363032"/>
    </source>
</evidence>
<reference evidence="9 10" key="1">
    <citation type="submission" date="2019-02" db="EMBL/GenBank/DDBJ databases">
        <title>Genomic Encyclopedia of Type Strains, Phase IV (KMG-IV): sequencing the most valuable type-strain genomes for metagenomic binning, comparative biology and taxonomic classification.</title>
        <authorList>
            <person name="Goeker M."/>
        </authorList>
    </citation>
    <scope>NUCLEOTIDE SEQUENCE [LARGE SCALE GENOMIC DNA]</scope>
    <source>
        <strain evidence="9 10">K24</strain>
    </source>
</reference>
<feature type="domain" description="ABC transmembrane type-1" evidence="8">
    <location>
        <begin position="50"/>
        <end position="230"/>
    </location>
</feature>
<evidence type="ECO:0000256" key="5">
    <source>
        <dbReference type="ARBA" id="ARBA00022989"/>
    </source>
</evidence>
<keyword evidence="5 7" id="KW-1133">Transmembrane helix</keyword>
<dbReference type="InterPro" id="IPR035906">
    <property type="entry name" value="MetI-like_sf"/>
</dbReference>
<dbReference type="InterPro" id="IPR000515">
    <property type="entry name" value="MetI-like"/>
</dbReference>
<keyword evidence="10" id="KW-1185">Reference proteome</keyword>
<dbReference type="GO" id="GO:0005886">
    <property type="term" value="C:plasma membrane"/>
    <property type="evidence" value="ECO:0007669"/>
    <property type="project" value="UniProtKB-SubCell"/>
</dbReference>
<feature type="transmembrane region" description="Helical" evidence="7">
    <location>
        <begin position="212"/>
        <end position="231"/>
    </location>
</feature>
<gene>
    <name evidence="9" type="ORF">EV675_4664</name>
</gene>
<dbReference type="SUPFAM" id="SSF161098">
    <property type="entry name" value="MetI-like"/>
    <property type="match status" value="1"/>
</dbReference>
<name>A0A4Q7N7U5_9BURK</name>
<dbReference type="AlphaFoldDB" id="A0A4Q7N7U5"/>
<feature type="transmembrane region" description="Helical" evidence="7">
    <location>
        <begin position="168"/>
        <end position="192"/>
    </location>
</feature>
<dbReference type="EMBL" id="SGXC01000003">
    <property type="protein sequence ID" value="RZS78024.1"/>
    <property type="molecule type" value="Genomic_DNA"/>
</dbReference>
<protein>
    <submittedName>
        <fullName evidence="9">NitT/TauT family transport system permease protein</fullName>
    </submittedName>
</protein>
<dbReference type="PANTHER" id="PTHR30151">
    <property type="entry name" value="ALKANE SULFONATE ABC TRANSPORTER-RELATED, MEMBRANE SUBUNIT"/>
    <property type="match status" value="1"/>
</dbReference>
<feature type="transmembrane region" description="Helical" evidence="7">
    <location>
        <begin position="114"/>
        <end position="132"/>
    </location>
</feature>
<evidence type="ECO:0000256" key="1">
    <source>
        <dbReference type="ARBA" id="ARBA00004651"/>
    </source>
</evidence>
<keyword evidence="2 7" id="KW-0813">Transport</keyword>